<keyword evidence="6" id="KW-0408">Iron</keyword>
<dbReference type="EC" id="2.8.1.7" evidence="10"/>
<name>A0A806KJ65_9BACT</name>
<organism evidence="10">
    <name type="scientific">uncultured bacterium contig00019</name>
    <dbReference type="NCBI Taxonomy" id="1181510"/>
    <lineage>
        <taxon>Bacteria</taxon>
        <taxon>environmental samples</taxon>
    </lineage>
</organism>
<evidence type="ECO:0000256" key="2">
    <source>
        <dbReference type="ARBA" id="ARBA00006490"/>
    </source>
</evidence>
<dbReference type="AlphaFoldDB" id="A0A806KJ65"/>
<dbReference type="InterPro" id="IPR016454">
    <property type="entry name" value="Cysteine_dSase"/>
</dbReference>
<comment type="similarity">
    <text evidence="2">Belongs to the class-V pyridoxal-phosphate-dependent aminotransferase family. NifS/IscS subfamily.</text>
</comment>
<evidence type="ECO:0000256" key="5">
    <source>
        <dbReference type="ARBA" id="ARBA00022898"/>
    </source>
</evidence>
<dbReference type="Gene3D" id="3.40.640.10">
    <property type="entry name" value="Type I PLP-dependent aspartate aminotransferase-like (Major domain)"/>
    <property type="match status" value="1"/>
</dbReference>
<keyword evidence="5" id="KW-0663">Pyridoxal phosphate</keyword>
<evidence type="ECO:0000259" key="9">
    <source>
        <dbReference type="Pfam" id="PF00266"/>
    </source>
</evidence>
<evidence type="ECO:0000256" key="7">
    <source>
        <dbReference type="ARBA" id="ARBA00023014"/>
    </source>
</evidence>
<dbReference type="PIRSF" id="PIRSF005572">
    <property type="entry name" value="NifS"/>
    <property type="match status" value="1"/>
</dbReference>
<feature type="domain" description="Aminotransferase class V" evidence="9">
    <location>
        <begin position="18"/>
        <end position="364"/>
    </location>
</feature>
<dbReference type="PANTHER" id="PTHR11601">
    <property type="entry name" value="CYSTEINE DESULFURYLASE FAMILY MEMBER"/>
    <property type="match status" value="1"/>
</dbReference>
<dbReference type="Gene3D" id="1.10.260.50">
    <property type="match status" value="1"/>
</dbReference>
<dbReference type="SUPFAM" id="SSF53383">
    <property type="entry name" value="PLP-dependent transferases"/>
    <property type="match status" value="1"/>
</dbReference>
<dbReference type="EMBL" id="JQ844216">
    <property type="protein sequence ID" value="AGS52930.1"/>
    <property type="molecule type" value="Genomic_DNA"/>
</dbReference>
<dbReference type="GO" id="GO:0031071">
    <property type="term" value="F:cysteine desulfurase activity"/>
    <property type="evidence" value="ECO:0007669"/>
    <property type="project" value="UniProtKB-EC"/>
</dbReference>
<evidence type="ECO:0000256" key="3">
    <source>
        <dbReference type="ARBA" id="ARBA00022679"/>
    </source>
</evidence>
<dbReference type="InterPro" id="IPR015422">
    <property type="entry name" value="PyrdxlP-dep_Trfase_small"/>
</dbReference>
<dbReference type="Pfam" id="PF00266">
    <property type="entry name" value="Aminotran_5"/>
    <property type="match status" value="1"/>
</dbReference>
<accession>A0A806KJ65</accession>
<keyword evidence="4" id="KW-0479">Metal-binding</keyword>
<dbReference type="InterPro" id="IPR015424">
    <property type="entry name" value="PyrdxlP-dep_Trfase"/>
</dbReference>
<evidence type="ECO:0000256" key="8">
    <source>
        <dbReference type="ARBA" id="ARBA00050776"/>
    </source>
</evidence>
<evidence type="ECO:0000256" key="1">
    <source>
        <dbReference type="ARBA" id="ARBA00001933"/>
    </source>
</evidence>
<evidence type="ECO:0000256" key="4">
    <source>
        <dbReference type="ARBA" id="ARBA00022723"/>
    </source>
</evidence>
<sequence length="375" mass="40833">MTRIYFDWAASAPCAETEFCGLYGNPSSLHREGKDAKLALEDSRKRIAAVLKVPPETLYFTSGGTESNSIALFSMLARKSHGRSISSAAEHPSVREAMETLEKMGRQTGSINVDSSGRVTPVLLSKALEKYGDVRFISVMAVNNETGAINDIVSLKDVICKYSHPVHFHCDLVQAAGKINIDISKWEIDSASISAHKTGGSRGIGLLYLRKPIEVFYKGGGQENGIRGGTENVQGAIAFAGCLEKFAHNETVKANYENAKKRWKRLISSLSAMERCTIIPSQRTAEDERFSPYILQAAFKNIPGEVMARALDDLGFAVSTGSACSSSSPERPVLAAMGVEENLRNEGIRISQGWSTTDDDIDLLLDAIAEVLKFF</sequence>
<evidence type="ECO:0000256" key="6">
    <source>
        <dbReference type="ARBA" id="ARBA00023004"/>
    </source>
</evidence>
<dbReference type="Gene3D" id="3.90.1150.10">
    <property type="entry name" value="Aspartate Aminotransferase, domain 1"/>
    <property type="match status" value="1"/>
</dbReference>
<dbReference type="PANTHER" id="PTHR11601:SF34">
    <property type="entry name" value="CYSTEINE DESULFURASE"/>
    <property type="match status" value="1"/>
</dbReference>
<proteinExistence type="inferred from homology"/>
<keyword evidence="7" id="KW-0411">Iron-sulfur</keyword>
<comment type="catalytic activity">
    <reaction evidence="8">
        <text>(sulfur carrier)-H + L-cysteine = (sulfur carrier)-SH + L-alanine</text>
        <dbReference type="Rhea" id="RHEA:43892"/>
        <dbReference type="Rhea" id="RHEA-COMP:14737"/>
        <dbReference type="Rhea" id="RHEA-COMP:14739"/>
        <dbReference type="ChEBI" id="CHEBI:29917"/>
        <dbReference type="ChEBI" id="CHEBI:35235"/>
        <dbReference type="ChEBI" id="CHEBI:57972"/>
        <dbReference type="ChEBI" id="CHEBI:64428"/>
        <dbReference type="EC" id="2.8.1.7"/>
    </reaction>
</comment>
<keyword evidence="3 10" id="KW-0808">Transferase</keyword>
<dbReference type="GO" id="GO:0051536">
    <property type="term" value="F:iron-sulfur cluster binding"/>
    <property type="evidence" value="ECO:0007669"/>
    <property type="project" value="UniProtKB-KW"/>
</dbReference>
<protein>
    <submittedName>
        <fullName evidence="10">Cysteine desulfurase</fullName>
        <ecNumber evidence="10">2.8.1.7</ecNumber>
    </submittedName>
</protein>
<dbReference type="InterPro" id="IPR015421">
    <property type="entry name" value="PyrdxlP-dep_Trfase_major"/>
</dbReference>
<dbReference type="InterPro" id="IPR000192">
    <property type="entry name" value="Aminotrans_V_dom"/>
</dbReference>
<evidence type="ECO:0000313" key="10">
    <source>
        <dbReference type="EMBL" id="AGS52930.1"/>
    </source>
</evidence>
<comment type="cofactor">
    <cofactor evidence="1">
        <name>pyridoxal 5'-phosphate</name>
        <dbReference type="ChEBI" id="CHEBI:597326"/>
    </cofactor>
</comment>
<reference evidence="10" key="1">
    <citation type="submission" date="2012-03" db="EMBL/GenBank/DDBJ databases">
        <title>Functional metagenomics reveals considerable lignocellulase gene clusters in the gut microbiome of a wood-feeding higher termite.</title>
        <authorList>
            <person name="Liu N."/>
        </authorList>
    </citation>
    <scope>NUCLEOTIDE SEQUENCE</scope>
</reference>
<dbReference type="GO" id="GO:0046872">
    <property type="term" value="F:metal ion binding"/>
    <property type="evidence" value="ECO:0007669"/>
    <property type="project" value="UniProtKB-KW"/>
</dbReference>